<dbReference type="AlphaFoldDB" id="A0A979GWI8"/>
<name>A0A979GWI8_CHIPD</name>
<dbReference type="RefSeq" id="WP_012794246.1">
    <property type="nucleotide sequence ID" value="NC_013132.1"/>
</dbReference>
<evidence type="ECO:0000256" key="3">
    <source>
        <dbReference type="RuleBase" id="RU000363"/>
    </source>
</evidence>
<gene>
    <name evidence="4" type="ordered locus">Cpin_6680</name>
</gene>
<evidence type="ECO:0000313" key="5">
    <source>
        <dbReference type="Proteomes" id="UP000002215"/>
    </source>
</evidence>
<dbReference type="PANTHER" id="PTHR44169:SF6">
    <property type="entry name" value="NADPH-DEPENDENT 1-ACYLDIHYDROXYACETONE PHOSPHATE REDUCTASE"/>
    <property type="match status" value="1"/>
</dbReference>
<dbReference type="PROSITE" id="PS00061">
    <property type="entry name" value="ADH_SHORT"/>
    <property type="match status" value="1"/>
</dbReference>
<dbReference type="InterPro" id="IPR036291">
    <property type="entry name" value="NAD(P)-bd_dom_sf"/>
</dbReference>
<dbReference type="Pfam" id="PF00106">
    <property type="entry name" value="adh_short"/>
    <property type="match status" value="1"/>
</dbReference>
<dbReference type="Proteomes" id="UP000002215">
    <property type="component" value="Chromosome"/>
</dbReference>
<protein>
    <submittedName>
        <fullName evidence="4">Short-chain dehydrogenase/reductase SDR</fullName>
    </submittedName>
</protein>
<proteinExistence type="inferred from homology"/>
<dbReference type="PANTHER" id="PTHR44169">
    <property type="entry name" value="NADPH-DEPENDENT 1-ACYLDIHYDROXYACETONE PHOSPHATE REDUCTASE"/>
    <property type="match status" value="1"/>
</dbReference>
<dbReference type="PRINTS" id="PR00081">
    <property type="entry name" value="GDHRDH"/>
</dbReference>
<organism evidence="4 5">
    <name type="scientific">Chitinophaga pinensis (strain ATCC 43595 / DSM 2588 / LMG 13176 / NBRC 15968 / NCIMB 11800 / UQM 2034)</name>
    <dbReference type="NCBI Taxonomy" id="485918"/>
    <lineage>
        <taxon>Bacteria</taxon>
        <taxon>Pseudomonadati</taxon>
        <taxon>Bacteroidota</taxon>
        <taxon>Chitinophagia</taxon>
        <taxon>Chitinophagales</taxon>
        <taxon>Chitinophagaceae</taxon>
        <taxon>Chitinophaga</taxon>
    </lineage>
</organism>
<keyword evidence="2" id="KW-0560">Oxidoreductase</keyword>
<sequence length="258" mass="28638">MKLENSTVLITGGTNGIGLEFAKQLMQHGANVIVTGRNPDKLDETKRQFPGINTIQSDVNNPDSIKALYKQVTSQFPELNIIINNAGIMHSVEVNDKGVDIYNVTEEIETNFSGTIRMIHQFLPHLMNKKSSAIVNVTSGLAFVPFTVSPIYCGTKAGIHIYSQALRLQLKNTSVKVFEVAPPKTNKPLQTGIPEKSHPRDMKVDKMVSLSIQGILNDKLEIRPGLANVMKWMSRIAPNFFTEMIDKRISKAKASLQH</sequence>
<reference evidence="4 5" key="2">
    <citation type="journal article" date="2010" name="Stand. Genomic Sci.">
        <title>Complete genome sequence of Chitinophaga pinensis type strain (UQM 2034).</title>
        <authorList>
            <person name="Glavina Del Rio T."/>
            <person name="Abt B."/>
            <person name="Spring S."/>
            <person name="Lapidus A."/>
            <person name="Nolan M."/>
            <person name="Tice H."/>
            <person name="Copeland A."/>
            <person name="Cheng J.F."/>
            <person name="Chen F."/>
            <person name="Bruce D."/>
            <person name="Goodwin L."/>
            <person name="Pitluck S."/>
            <person name="Ivanova N."/>
            <person name="Mavromatis K."/>
            <person name="Mikhailova N."/>
            <person name="Pati A."/>
            <person name="Chen A."/>
            <person name="Palaniappan K."/>
            <person name="Land M."/>
            <person name="Hauser L."/>
            <person name="Chang Y.J."/>
            <person name="Jeffries C.D."/>
            <person name="Chain P."/>
            <person name="Saunders E."/>
            <person name="Detter J.C."/>
            <person name="Brettin T."/>
            <person name="Rohde M."/>
            <person name="Goker M."/>
            <person name="Bristow J."/>
            <person name="Eisen J.A."/>
            <person name="Markowitz V."/>
            <person name="Hugenholtz P."/>
            <person name="Kyrpides N.C."/>
            <person name="Klenk H.P."/>
            <person name="Lucas S."/>
        </authorList>
    </citation>
    <scope>NUCLEOTIDE SEQUENCE [LARGE SCALE GENOMIC DNA]</scope>
    <source>
        <strain evidence="5">ATCC 43595 / DSM 2588 / LMG 13176 / NBRC 15968 / NCIMB 11800 / UQM 2034</strain>
    </source>
</reference>
<comment type="similarity">
    <text evidence="1 3">Belongs to the short-chain dehydrogenases/reductases (SDR) family.</text>
</comment>
<evidence type="ECO:0000256" key="1">
    <source>
        <dbReference type="ARBA" id="ARBA00006484"/>
    </source>
</evidence>
<evidence type="ECO:0000313" key="4">
    <source>
        <dbReference type="EMBL" id="ACU64083.1"/>
    </source>
</evidence>
<dbReference type="PRINTS" id="PR00080">
    <property type="entry name" value="SDRFAMILY"/>
</dbReference>
<dbReference type="GO" id="GO:0016491">
    <property type="term" value="F:oxidoreductase activity"/>
    <property type="evidence" value="ECO:0007669"/>
    <property type="project" value="UniProtKB-KW"/>
</dbReference>
<dbReference type="EMBL" id="CP001699">
    <property type="protein sequence ID" value="ACU64083.1"/>
    <property type="molecule type" value="Genomic_DNA"/>
</dbReference>
<dbReference type="Gene3D" id="3.40.50.720">
    <property type="entry name" value="NAD(P)-binding Rossmann-like Domain"/>
    <property type="match status" value="1"/>
</dbReference>
<dbReference type="OrthoDB" id="9810734at2"/>
<evidence type="ECO:0000256" key="2">
    <source>
        <dbReference type="ARBA" id="ARBA00023002"/>
    </source>
</evidence>
<dbReference type="SUPFAM" id="SSF51735">
    <property type="entry name" value="NAD(P)-binding Rossmann-fold domains"/>
    <property type="match status" value="1"/>
</dbReference>
<dbReference type="InterPro" id="IPR002347">
    <property type="entry name" value="SDR_fam"/>
</dbReference>
<dbReference type="KEGG" id="cpi:Cpin_6680"/>
<reference evidence="5" key="1">
    <citation type="submission" date="2009-08" db="EMBL/GenBank/DDBJ databases">
        <title>The complete genome of Chitinophaga pinensis DSM 2588.</title>
        <authorList>
            <consortium name="US DOE Joint Genome Institute (JGI-PGF)"/>
            <person name="Lucas S."/>
            <person name="Copeland A."/>
            <person name="Lapidus A."/>
            <person name="Glavina del Rio T."/>
            <person name="Dalin E."/>
            <person name="Tice H."/>
            <person name="Bruce D."/>
            <person name="Goodwin L."/>
            <person name="Pitluck S."/>
            <person name="Kyrpides N."/>
            <person name="Mavromatis K."/>
            <person name="Ivanova N."/>
            <person name="Mikhailova N."/>
            <person name="Sims D."/>
            <person name="Meinche L."/>
            <person name="Brettin T."/>
            <person name="Detter J.C."/>
            <person name="Han C."/>
            <person name="Larimer F."/>
            <person name="Land M."/>
            <person name="Hauser L."/>
            <person name="Markowitz V."/>
            <person name="Cheng J.-F."/>
            <person name="Hugenholtz P."/>
            <person name="Woyke T."/>
            <person name="Wu D."/>
            <person name="Spring S."/>
            <person name="Klenk H.-P."/>
            <person name="Eisen J.A."/>
        </authorList>
    </citation>
    <scope>NUCLEOTIDE SEQUENCE [LARGE SCALE GENOMIC DNA]</scope>
    <source>
        <strain evidence="5">ATCC 43595 / DSM 2588 / LMG 13176 / NBRC 15968 / NCIMB 11800 / UQM 2034</strain>
    </source>
</reference>
<accession>A0A979GWI8</accession>
<dbReference type="InterPro" id="IPR020904">
    <property type="entry name" value="Sc_DH/Rdtase_CS"/>
</dbReference>